<dbReference type="Proteomes" id="UP000297248">
    <property type="component" value="Unassembled WGS sequence"/>
</dbReference>
<evidence type="ECO:0000313" key="3">
    <source>
        <dbReference type="EMBL" id="TEW64140.1"/>
    </source>
</evidence>
<accession>A0A4Y8A6V7</accession>
<dbReference type="Gene3D" id="3.10.450.360">
    <property type="match status" value="1"/>
</dbReference>
<sequence>MKKLFISTAIAALFTANIFAANTITKSEEGSDNVSYIVNSKFNSDFVRAENVTWKVTPKFQKATFTLDGVKKAAFYNLRGELIGVTENVQFKELPTKAKKEIGLKYAGYFANEVIKFDNGDNGFDSTAYFVDLKNDKEEVLVRVTPSAGVYFFQQVK</sequence>
<feature type="signal peptide" evidence="1">
    <location>
        <begin position="1"/>
        <end position="20"/>
    </location>
</feature>
<protein>
    <submittedName>
        <fullName evidence="3">Uncharacterized protein</fullName>
    </submittedName>
</protein>
<reference evidence="3" key="2">
    <citation type="submission" date="2019-03" db="EMBL/GenBank/DDBJ databases">
        <authorList>
            <person name="Yan Y.-Q."/>
            <person name="Du Z.-J."/>
        </authorList>
    </citation>
    <scope>NUCLEOTIDE SEQUENCE</scope>
    <source>
        <strain evidence="3">PP-F2FG21</strain>
    </source>
</reference>
<dbReference type="OrthoDB" id="669738at2"/>
<reference evidence="2 5" key="3">
    <citation type="submission" date="2020-08" db="EMBL/GenBank/DDBJ databases">
        <title>Genomic Encyclopedia of Type Strains, Phase IV (KMG-IV): sequencing the most valuable type-strain genomes for metagenomic binning, comparative biology and taxonomic classification.</title>
        <authorList>
            <person name="Goeker M."/>
        </authorList>
    </citation>
    <scope>NUCLEOTIDE SEQUENCE [LARGE SCALE GENOMIC DNA]</scope>
    <source>
        <strain evidence="2 5">DSM 100995</strain>
    </source>
</reference>
<evidence type="ECO:0000256" key="1">
    <source>
        <dbReference type="SAM" id="SignalP"/>
    </source>
</evidence>
<dbReference type="RefSeq" id="WP_134337785.1">
    <property type="nucleotide sequence ID" value="NZ_BMCZ01000002.1"/>
</dbReference>
<gene>
    <name evidence="3" type="ORF">E2R65_17485</name>
    <name evidence="2" type="ORF">GGR35_003552</name>
</gene>
<name>A0A4Y8A6V7_9SPHI</name>
<keyword evidence="5" id="KW-1185">Reference proteome</keyword>
<organism evidence="3 4">
    <name type="scientific">Mucilaginibacter phyllosphaerae</name>
    <dbReference type="NCBI Taxonomy" id="1812349"/>
    <lineage>
        <taxon>Bacteria</taxon>
        <taxon>Pseudomonadati</taxon>
        <taxon>Bacteroidota</taxon>
        <taxon>Sphingobacteriia</taxon>
        <taxon>Sphingobacteriales</taxon>
        <taxon>Sphingobacteriaceae</taxon>
        <taxon>Mucilaginibacter</taxon>
    </lineage>
</organism>
<evidence type="ECO:0000313" key="5">
    <source>
        <dbReference type="Proteomes" id="UP000583101"/>
    </source>
</evidence>
<feature type="chain" id="PRO_5044616285" evidence="1">
    <location>
        <begin position="21"/>
        <end position="157"/>
    </location>
</feature>
<reference evidence="3 4" key="1">
    <citation type="journal article" date="2016" name="Int. J. Syst. Evol. Microbiol.">
        <title>Proposal of Mucilaginibacter phyllosphaerae sp. nov. isolated from the phyllosphere of Galium album.</title>
        <authorList>
            <person name="Aydogan E.L."/>
            <person name="Busse H.J."/>
            <person name="Moser G."/>
            <person name="Muller C."/>
            <person name="Kampfer P."/>
            <person name="Glaeser S.P."/>
        </authorList>
    </citation>
    <scope>NUCLEOTIDE SEQUENCE [LARGE SCALE GENOMIC DNA]</scope>
    <source>
        <strain evidence="3 4">PP-F2FG21</strain>
    </source>
</reference>
<dbReference type="SUPFAM" id="SSF160574">
    <property type="entry name" value="BT0923-like"/>
    <property type="match status" value="1"/>
</dbReference>
<evidence type="ECO:0000313" key="4">
    <source>
        <dbReference type="Proteomes" id="UP000297248"/>
    </source>
</evidence>
<dbReference type="AlphaFoldDB" id="A0A4Y8A6V7"/>
<dbReference type="EMBL" id="JACIEG010000007">
    <property type="protein sequence ID" value="MBB3970926.1"/>
    <property type="molecule type" value="Genomic_DNA"/>
</dbReference>
<dbReference type="Proteomes" id="UP000583101">
    <property type="component" value="Unassembled WGS sequence"/>
</dbReference>
<evidence type="ECO:0000313" key="2">
    <source>
        <dbReference type="EMBL" id="MBB3970926.1"/>
    </source>
</evidence>
<comment type="caution">
    <text evidence="3">The sequence shown here is derived from an EMBL/GenBank/DDBJ whole genome shotgun (WGS) entry which is preliminary data.</text>
</comment>
<dbReference type="EMBL" id="SNQG01000007">
    <property type="protein sequence ID" value="TEW64140.1"/>
    <property type="molecule type" value="Genomic_DNA"/>
</dbReference>
<keyword evidence="1" id="KW-0732">Signal</keyword>
<proteinExistence type="predicted"/>